<reference evidence="2" key="1">
    <citation type="journal article" date="2020" name="Stud. Mycol.">
        <title>101 Dothideomycetes genomes: a test case for predicting lifestyles and emergence of pathogens.</title>
        <authorList>
            <person name="Haridas S."/>
            <person name="Albert R."/>
            <person name="Binder M."/>
            <person name="Bloem J."/>
            <person name="Labutti K."/>
            <person name="Salamov A."/>
            <person name="Andreopoulos B."/>
            <person name="Baker S."/>
            <person name="Barry K."/>
            <person name="Bills G."/>
            <person name="Bluhm B."/>
            <person name="Cannon C."/>
            <person name="Castanera R."/>
            <person name="Culley D."/>
            <person name="Daum C."/>
            <person name="Ezra D."/>
            <person name="Gonzalez J."/>
            <person name="Henrissat B."/>
            <person name="Kuo A."/>
            <person name="Liang C."/>
            <person name="Lipzen A."/>
            <person name="Lutzoni F."/>
            <person name="Magnuson J."/>
            <person name="Mondo S."/>
            <person name="Nolan M."/>
            <person name="Ohm R."/>
            <person name="Pangilinan J."/>
            <person name="Park H.-J."/>
            <person name="Ramirez L."/>
            <person name="Alfaro M."/>
            <person name="Sun H."/>
            <person name="Tritt A."/>
            <person name="Yoshinaga Y."/>
            <person name="Zwiers L.-H."/>
            <person name="Turgeon B."/>
            <person name="Goodwin S."/>
            <person name="Spatafora J."/>
            <person name="Crous P."/>
            <person name="Grigoriev I."/>
        </authorList>
    </citation>
    <scope>NUCLEOTIDE SEQUENCE</scope>
    <source>
        <strain evidence="2">CBS 269.34</strain>
    </source>
</reference>
<proteinExistence type="predicted"/>
<dbReference type="EMBL" id="MU004181">
    <property type="protein sequence ID" value="KAF2502075.1"/>
    <property type="molecule type" value="Genomic_DNA"/>
</dbReference>
<evidence type="ECO:0000259" key="1">
    <source>
        <dbReference type="Pfam" id="PF24864"/>
    </source>
</evidence>
<gene>
    <name evidence="2" type="ORF">BU16DRAFT_554140</name>
</gene>
<organism evidence="2 3">
    <name type="scientific">Lophium mytilinum</name>
    <dbReference type="NCBI Taxonomy" id="390894"/>
    <lineage>
        <taxon>Eukaryota</taxon>
        <taxon>Fungi</taxon>
        <taxon>Dikarya</taxon>
        <taxon>Ascomycota</taxon>
        <taxon>Pezizomycotina</taxon>
        <taxon>Dothideomycetes</taxon>
        <taxon>Pleosporomycetidae</taxon>
        <taxon>Mytilinidiales</taxon>
        <taxon>Mytilinidiaceae</taxon>
        <taxon>Lophium</taxon>
    </lineage>
</organism>
<dbReference type="AlphaFoldDB" id="A0A6A6RB96"/>
<name>A0A6A6RB96_9PEZI</name>
<accession>A0A6A6RB96</accession>
<evidence type="ECO:0000313" key="2">
    <source>
        <dbReference type="EMBL" id="KAF2502075.1"/>
    </source>
</evidence>
<keyword evidence="3" id="KW-1185">Reference proteome</keyword>
<dbReference type="OrthoDB" id="4757095at2759"/>
<dbReference type="Pfam" id="PF24864">
    <property type="entry name" value="DUF7730"/>
    <property type="match status" value="1"/>
</dbReference>
<dbReference type="Proteomes" id="UP000799750">
    <property type="component" value="Unassembled WGS sequence"/>
</dbReference>
<dbReference type="PANTHER" id="PTHR38790">
    <property type="entry name" value="2EXR DOMAIN-CONTAINING PROTEIN-RELATED"/>
    <property type="match status" value="1"/>
</dbReference>
<protein>
    <recommendedName>
        <fullName evidence="1">DUF7730 domain-containing protein</fullName>
    </recommendedName>
</protein>
<dbReference type="InterPro" id="IPR056632">
    <property type="entry name" value="DUF7730"/>
</dbReference>
<sequence length="323" mass="37770">MQPRIEYYFTNDANVFAQSTFGLDPEAPALLRPRSPRERRLTMTSHTNTDEFPGAAEQTQSIFFSRLPIEIRLIIYEYVLSGNLIHMQIHDYHRIAIAVPCRIRDRSLSSSRRVTADTDRVPEVMHRCREIPKKVRSPINGEWISNPDYKLLDLLPLLLTCRKIYSEAIDALYQNTFDFCYLPDLLKLPRILLPQRFNSIRSLQFTYCMNIDTNLTGFARLSTAEHFDHWDWPFPLWEVIASMDGLRHLRVVFLVGPDHRPYWFRFQDHYLEPLKEAGIGAAVELVMPFADCAMPDMGSSNFRVIIPEEDGYLKFYTRSYPVQ</sequence>
<evidence type="ECO:0000313" key="3">
    <source>
        <dbReference type="Proteomes" id="UP000799750"/>
    </source>
</evidence>
<feature type="domain" description="DUF7730" evidence="1">
    <location>
        <begin position="57"/>
        <end position="304"/>
    </location>
</feature>